<keyword evidence="6 7" id="KW-0472">Membrane</keyword>
<keyword evidence="3 7" id="KW-0547">Nucleotide-binding</keyword>
<evidence type="ECO:0000259" key="8">
    <source>
        <dbReference type="PROSITE" id="PS50893"/>
    </source>
</evidence>
<dbReference type="InterPro" id="IPR050093">
    <property type="entry name" value="ABC_SmlMolc_Importer"/>
</dbReference>
<dbReference type="SUPFAM" id="SSF50331">
    <property type="entry name" value="MOP-like"/>
    <property type="match status" value="1"/>
</dbReference>
<dbReference type="PROSITE" id="PS00211">
    <property type="entry name" value="ABC_TRANSPORTER_1"/>
    <property type="match status" value="1"/>
</dbReference>
<evidence type="ECO:0000256" key="1">
    <source>
        <dbReference type="ARBA" id="ARBA00022448"/>
    </source>
</evidence>
<comment type="subunit">
    <text evidence="7">The complex is composed of two ATP-binding proteins (PotA), two transmembrane proteins (PotB and PotC) and a solute-binding protein (PotD).</text>
</comment>
<dbReference type="GO" id="GO:0015417">
    <property type="term" value="F:ABC-type polyamine transporter activity"/>
    <property type="evidence" value="ECO:0007669"/>
    <property type="project" value="UniProtKB-EC"/>
</dbReference>
<dbReference type="InterPro" id="IPR003593">
    <property type="entry name" value="AAA+_ATPase"/>
</dbReference>
<comment type="catalytic activity">
    <reaction evidence="7">
        <text>ATP + H2O + polyamine-[polyamine-binding protein]Side 1 = ADP + phosphate + polyamineSide 2 + [polyamine-binding protein]Side 1.</text>
        <dbReference type="EC" id="7.6.2.11"/>
    </reaction>
</comment>
<dbReference type="Pfam" id="PF00005">
    <property type="entry name" value="ABC_tran"/>
    <property type="match status" value="1"/>
</dbReference>
<keyword evidence="5 7" id="KW-1278">Translocase</keyword>
<dbReference type="FunFam" id="3.40.50.300:FF:000133">
    <property type="entry name" value="Spermidine/putrescine import ATP-binding protein PotA"/>
    <property type="match status" value="1"/>
</dbReference>
<gene>
    <name evidence="7" type="primary">potA</name>
    <name evidence="9" type="ORF">DY940_10695</name>
</gene>
<dbReference type="RefSeq" id="WP_079262159.1">
    <property type="nucleotide sequence ID" value="NZ_JAJBHR010000001.1"/>
</dbReference>
<dbReference type="SUPFAM" id="SSF52540">
    <property type="entry name" value="P-loop containing nucleoside triphosphate hydrolases"/>
    <property type="match status" value="1"/>
</dbReference>
<comment type="function">
    <text evidence="7">Part of the ABC transporter complex PotABCD involved in spermidine/putrescine import. Responsible for energy coupling to the transport system.</text>
</comment>
<dbReference type="NCBIfam" id="TIGR01187">
    <property type="entry name" value="potA"/>
    <property type="match status" value="1"/>
</dbReference>
<evidence type="ECO:0000256" key="2">
    <source>
        <dbReference type="ARBA" id="ARBA00022475"/>
    </source>
</evidence>
<evidence type="ECO:0000256" key="3">
    <source>
        <dbReference type="ARBA" id="ARBA00022741"/>
    </source>
</evidence>
<dbReference type="Gene3D" id="2.40.50.100">
    <property type="match status" value="1"/>
</dbReference>
<dbReference type="SMART" id="SM00382">
    <property type="entry name" value="AAA"/>
    <property type="match status" value="1"/>
</dbReference>
<dbReference type="GO" id="GO:0005524">
    <property type="term" value="F:ATP binding"/>
    <property type="evidence" value="ECO:0007669"/>
    <property type="project" value="UniProtKB-KW"/>
</dbReference>
<feature type="domain" description="ABC transporter" evidence="8">
    <location>
        <begin position="14"/>
        <end position="244"/>
    </location>
</feature>
<accession>A0ABD7K563</accession>
<organism evidence="9 10">
    <name type="scientific">Pseudomonas aeruginosa</name>
    <dbReference type="NCBI Taxonomy" id="287"/>
    <lineage>
        <taxon>Bacteria</taxon>
        <taxon>Pseudomonadati</taxon>
        <taxon>Pseudomonadota</taxon>
        <taxon>Gammaproteobacteria</taxon>
        <taxon>Pseudomonadales</taxon>
        <taxon>Pseudomonadaceae</taxon>
        <taxon>Pseudomonas</taxon>
    </lineage>
</organism>
<dbReference type="PROSITE" id="PS50893">
    <property type="entry name" value="ABC_TRANSPORTER_2"/>
    <property type="match status" value="1"/>
</dbReference>
<keyword evidence="4 7" id="KW-0067">ATP-binding</keyword>
<evidence type="ECO:0000313" key="9">
    <source>
        <dbReference type="EMBL" id="RTS48149.1"/>
    </source>
</evidence>
<dbReference type="Proteomes" id="UP000276985">
    <property type="component" value="Unassembled WGS sequence"/>
</dbReference>
<name>A0ABD7K563_PSEAI</name>
<dbReference type="InterPro" id="IPR003439">
    <property type="entry name" value="ABC_transporter-like_ATP-bd"/>
</dbReference>
<dbReference type="GO" id="GO:0043190">
    <property type="term" value="C:ATP-binding cassette (ABC) transporter complex"/>
    <property type="evidence" value="ECO:0007669"/>
    <property type="project" value="UniProtKB-ARBA"/>
</dbReference>
<protein>
    <recommendedName>
        <fullName evidence="7">Spermidine/putrescine import ATP-binding protein PotA</fullName>
        <ecNumber evidence="7">7.6.2.11</ecNumber>
    </recommendedName>
</protein>
<dbReference type="InterPro" id="IPR027417">
    <property type="entry name" value="P-loop_NTPase"/>
</dbReference>
<dbReference type="AlphaFoldDB" id="A0ABD7K563"/>
<evidence type="ECO:0000313" key="10">
    <source>
        <dbReference type="Proteomes" id="UP000276985"/>
    </source>
</evidence>
<dbReference type="PANTHER" id="PTHR42781:SF4">
    <property type="entry name" value="SPERMIDINE_PUTRESCINE IMPORT ATP-BINDING PROTEIN POTA"/>
    <property type="match status" value="1"/>
</dbReference>
<keyword evidence="2 7" id="KW-1003">Cell membrane</keyword>
<evidence type="ECO:0000256" key="6">
    <source>
        <dbReference type="ARBA" id="ARBA00023136"/>
    </source>
</evidence>
<proteinExistence type="inferred from homology"/>
<evidence type="ECO:0000256" key="4">
    <source>
        <dbReference type="ARBA" id="ARBA00022840"/>
    </source>
</evidence>
<dbReference type="GeneID" id="77219912"/>
<dbReference type="PANTHER" id="PTHR42781">
    <property type="entry name" value="SPERMIDINE/PUTRESCINE IMPORT ATP-BINDING PROTEIN POTA"/>
    <property type="match status" value="1"/>
</dbReference>
<dbReference type="InterPro" id="IPR013611">
    <property type="entry name" value="Transp-assoc_OB_typ2"/>
</dbReference>
<dbReference type="InterPro" id="IPR017871">
    <property type="entry name" value="ABC_transporter-like_CS"/>
</dbReference>
<sequence length="371" mass="41039">MTLPLLQTSDAPLLEIRNVTRRFGDFTAVDNVSLTINTGEFFTLLGPSGCGKTTLLRMLAGFDQPDSGEIRLDGQDLAAVEPERRPVHTVFQSYALFPHMSVAQNIAFPLKMAGVARSEIDARVEQALKDVRLADKGGRMPTQLSGGQRQRVAIARALINRPRLLLLDEPLSALDAKLREEMQIELINLQKEVGITFVYVTHDQGEALALSHRIAVMNQGRVEQLDAPETIYSFPRSRFVADFIGQCNLLDATVKAVDGERVRIDLRGLGEVQALKSFDAQPGEPCVLTLRPEKIRLAQSVTADSDEVHFRGRVAELLYLGDVTLYIVELENGERLETLLPNATPGRARFFEVGDAVEAAWRFDAGHLVRA</sequence>
<dbReference type="KEGG" id="ppaa:B7D75_07120"/>
<comment type="similarity">
    <text evidence="7">Belongs to the ABC transporter superfamily. Spermidine/putrescine importer (TC 3.A.1.11.1) family.</text>
</comment>
<dbReference type="GO" id="GO:0015847">
    <property type="term" value="P:putrescine transport"/>
    <property type="evidence" value="ECO:0007669"/>
    <property type="project" value="UniProtKB-ARBA"/>
</dbReference>
<dbReference type="Gene3D" id="3.40.50.300">
    <property type="entry name" value="P-loop containing nucleotide triphosphate hydrolases"/>
    <property type="match status" value="1"/>
</dbReference>
<keyword evidence="1 7" id="KW-0813">Transport</keyword>
<dbReference type="EC" id="7.6.2.11" evidence="7"/>
<comment type="caution">
    <text evidence="9">The sequence shown here is derived from an EMBL/GenBank/DDBJ whole genome shotgun (WGS) entry which is preliminary data.</text>
</comment>
<dbReference type="Pfam" id="PF08402">
    <property type="entry name" value="TOBE_2"/>
    <property type="match status" value="1"/>
</dbReference>
<evidence type="ECO:0000256" key="5">
    <source>
        <dbReference type="ARBA" id="ARBA00022967"/>
    </source>
</evidence>
<evidence type="ECO:0000256" key="7">
    <source>
        <dbReference type="RuleBase" id="RU364083"/>
    </source>
</evidence>
<dbReference type="EMBL" id="RXTL01000016">
    <property type="protein sequence ID" value="RTS48149.1"/>
    <property type="molecule type" value="Genomic_DNA"/>
</dbReference>
<dbReference type="InterPro" id="IPR008995">
    <property type="entry name" value="Mo/tungstate-bd_C_term_dom"/>
</dbReference>
<reference evidence="9 10" key="1">
    <citation type="submission" date="2018-12" db="EMBL/GenBank/DDBJ databases">
        <title>Pseudomonas aeruginosa Diversity Panel.</title>
        <authorList>
            <person name="Snesrud E."/>
            <person name="Mcgann P."/>
        </authorList>
    </citation>
    <scope>NUCLEOTIDE SEQUENCE [LARGE SCALE GENOMIC DNA]</scope>
    <source>
        <strain evidence="9 10">MRSN6241</strain>
    </source>
</reference>
<dbReference type="InterPro" id="IPR005893">
    <property type="entry name" value="PotA-like"/>
</dbReference>